<comment type="caution">
    <text evidence="2">The sequence shown here is derived from an EMBL/GenBank/DDBJ whole genome shotgun (WGS) entry which is preliminary data.</text>
</comment>
<dbReference type="SUPFAM" id="SSF51101">
    <property type="entry name" value="Mannose-binding lectins"/>
    <property type="match status" value="1"/>
</dbReference>
<name>A0A8H3SDE3_9EURO</name>
<gene>
    <name evidence="2" type="ORF">IFM46972_10564</name>
</gene>
<protein>
    <submittedName>
        <fullName evidence="2">Quinone oxidoreductase PIG3</fullName>
    </submittedName>
</protein>
<evidence type="ECO:0000313" key="2">
    <source>
        <dbReference type="EMBL" id="GFF56625.1"/>
    </source>
</evidence>
<reference evidence="2 3" key="1">
    <citation type="submission" date="2020-01" db="EMBL/GenBank/DDBJ databases">
        <title>Draft genome sequence of Aspergillus udagawae IFM 46972.</title>
        <authorList>
            <person name="Takahashi H."/>
            <person name="Yaguchi T."/>
        </authorList>
    </citation>
    <scope>NUCLEOTIDE SEQUENCE [LARGE SCALE GENOMIC DNA]</scope>
    <source>
        <strain evidence="2 3">IFM 46972</strain>
    </source>
</reference>
<sequence>MPTMQRVEDGPYGGYGGSYYKAEHGQHKIKKIDAWGRSYDGYDVVNGFQFTWDDGYKGPLVGHQNPNIYRPFEFEDSEKITSMTIRAGHDVGFVDAIEFDTNKSRHYEVGGKGGEPNMIKGKHLGNGDWIGAEGRDPIHGADAVVDSIKLRSLQLSHIPYAEFGDAEVLAGHVISIKKRNLFGGCAMQHVIVFPDCHANARQLN</sequence>
<dbReference type="InterPro" id="IPR001229">
    <property type="entry name" value="Jacalin-like_lectin_dom"/>
</dbReference>
<dbReference type="AlphaFoldDB" id="A0A8H3SDE3"/>
<evidence type="ECO:0000313" key="3">
    <source>
        <dbReference type="Proteomes" id="UP000465221"/>
    </source>
</evidence>
<dbReference type="Gene3D" id="2.100.10.30">
    <property type="entry name" value="Jacalin-like lectin domain"/>
    <property type="match status" value="1"/>
</dbReference>
<proteinExistence type="predicted"/>
<dbReference type="Pfam" id="PF01419">
    <property type="entry name" value="Jacalin"/>
    <property type="match status" value="1"/>
</dbReference>
<dbReference type="InterPro" id="IPR036404">
    <property type="entry name" value="Jacalin-like_lectin_dom_sf"/>
</dbReference>
<organism evidence="2 3">
    <name type="scientific">Aspergillus udagawae</name>
    <dbReference type="NCBI Taxonomy" id="91492"/>
    <lineage>
        <taxon>Eukaryota</taxon>
        <taxon>Fungi</taxon>
        <taxon>Dikarya</taxon>
        <taxon>Ascomycota</taxon>
        <taxon>Pezizomycotina</taxon>
        <taxon>Eurotiomycetes</taxon>
        <taxon>Eurotiomycetidae</taxon>
        <taxon>Eurotiales</taxon>
        <taxon>Aspergillaceae</taxon>
        <taxon>Aspergillus</taxon>
        <taxon>Aspergillus subgen. Fumigati</taxon>
    </lineage>
</organism>
<feature type="domain" description="Jacalin-type lectin" evidence="1">
    <location>
        <begin position="10"/>
        <end position="135"/>
    </location>
</feature>
<accession>A0A8H3SDE3</accession>
<dbReference type="EMBL" id="BLKC01000139">
    <property type="protein sequence ID" value="GFF56625.1"/>
    <property type="molecule type" value="Genomic_DNA"/>
</dbReference>
<dbReference type="Proteomes" id="UP000465221">
    <property type="component" value="Unassembled WGS sequence"/>
</dbReference>
<evidence type="ECO:0000259" key="1">
    <source>
        <dbReference type="Pfam" id="PF01419"/>
    </source>
</evidence>